<evidence type="ECO:0000256" key="1">
    <source>
        <dbReference type="ARBA" id="ARBA00004173"/>
    </source>
</evidence>
<evidence type="ECO:0000256" key="2">
    <source>
        <dbReference type="ARBA" id="ARBA00022946"/>
    </source>
</evidence>
<dbReference type="InterPro" id="IPR027266">
    <property type="entry name" value="TrmE/GcvT-like"/>
</dbReference>
<organism evidence="6 7">
    <name type="scientific">Panagrellus redivivus</name>
    <name type="common">Microworm</name>
    <dbReference type="NCBI Taxonomy" id="6233"/>
    <lineage>
        <taxon>Eukaryota</taxon>
        <taxon>Metazoa</taxon>
        <taxon>Ecdysozoa</taxon>
        <taxon>Nematoda</taxon>
        <taxon>Chromadorea</taxon>
        <taxon>Rhabditida</taxon>
        <taxon>Tylenchina</taxon>
        <taxon>Panagrolaimomorpha</taxon>
        <taxon>Panagrolaimoidea</taxon>
        <taxon>Panagrolaimidae</taxon>
        <taxon>Panagrellus</taxon>
    </lineage>
</organism>
<keyword evidence="3" id="KW-0496">Mitochondrion</keyword>
<evidence type="ECO:0000259" key="4">
    <source>
        <dbReference type="Pfam" id="PF01571"/>
    </source>
</evidence>
<protein>
    <submittedName>
        <fullName evidence="7">GCV_T domain-containing protein</fullName>
    </submittedName>
</protein>
<sequence>MKAAKLVSRALLSVKGPESLPFLQSLLSNDLNQLPSAKCLYSFLLNAKGRIVSDLLVYAQPNDEILLETDAAQIALLDRNLRLYRLRRKVDIVKRDDLNVHFVFPDLTPSNGDAFPDPRLTSKFGYRLLSGSEVPSTAEESDYLRHRLTWGLGEGGEELADQIALNVNGDFLNGISYDKGCYIGQELIARTHHTGIIRRRLIPFRTLDPPVTVKANSDIVSPDGKRRGKVIRAVEGVGIGVVSVEAVSNKMPLASGGHDLEFYKPDWWPAQEKA</sequence>
<dbReference type="InterPro" id="IPR057460">
    <property type="entry name" value="CAF17_C"/>
</dbReference>
<reference evidence="6" key="1">
    <citation type="journal article" date="2013" name="Genetics">
        <title>The draft genome and transcriptome of Panagrellus redivivus are shaped by the harsh demands of a free-living lifestyle.</title>
        <authorList>
            <person name="Srinivasan J."/>
            <person name="Dillman A.R."/>
            <person name="Macchietto M.G."/>
            <person name="Heikkinen L."/>
            <person name="Lakso M."/>
            <person name="Fracchia K.M."/>
            <person name="Antoshechkin I."/>
            <person name="Mortazavi A."/>
            <person name="Wong G."/>
            <person name="Sternberg P.W."/>
        </authorList>
    </citation>
    <scope>NUCLEOTIDE SEQUENCE [LARGE SCALE GENOMIC DNA]</scope>
    <source>
        <strain evidence="6">MT8872</strain>
    </source>
</reference>
<dbReference type="Gene3D" id="3.30.1360.120">
    <property type="entry name" value="Probable tRNA modification gtpase trme, domain 1"/>
    <property type="match status" value="2"/>
</dbReference>
<dbReference type="PANTHER" id="PTHR22602">
    <property type="entry name" value="TRANSFERASE CAF17, MITOCHONDRIAL-RELATED"/>
    <property type="match status" value="1"/>
</dbReference>
<dbReference type="GO" id="GO:0005759">
    <property type="term" value="C:mitochondrial matrix"/>
    <property type="evidence" value="ECO:0007669"/>
    <property type="project" value="TreeGrafter"/>
</dbReference>
<dbReference type="WBParaSite" id="Pan_g22358.t1">
    <property type="protein sequence ID" value="Pan_g22358.t1"/>
    <property type="gene ID" value="Pan_g22358"/>
</dbReference>
<dbReference type="GO" id="GO:0016226">
    <property type="term" value="P:iron-sulfur cluster assembly"/>
    <property type="evidence" value="ECO:0007669"/>
    <property type="project" value="TreeGrafter"/>
</dbReference>
<dbReference type="InterPro" id="IPR045179">
    <property type="entry name" value="YgfZ/GcvT"/>
</dbReference>
<keyword evidence="2" id="KW-0809">Transit peptide</keyword>
<dbReference type="PANTHER" id="PTHR22602:SF0">
    <property type="entry name" value="TRANSFERASE CAF17, MITOCHONDRIAL-RELATED"/>
    <property type="match status" value="1"/>
</dbReference>
<dbReference type="Pfam" id="PF01571">
    <property type="entry name" value="GCV_T"/>
    <property type="match status" value="1"/>
</dbReference>
<evidence type="ECO:0000313" key="7">
    <source>
        <dbReference type="WBParaSite" id="Pan_g22358.t1"/>
    </source>
</evidence>
<reference evidence="7" key="2">
    <citation type="submission" date="2020-10" db="UniProtKB">
        <authorList>
            <consortium name="WormBaseParasite"/>
        </authorList>
    </citation>
    <scope>IDENTIFICATION</scope>
</reference>
<dbReference type="InterPro" id="IPR006222">
    <property type="entry name" value="GCVT_N"/>
</dbReference>
<proteinExistence type="predicted"/>
<dbReference type="AlphaFoldDB" id="A0A7E4VMJ4"/>
<dbReference type="Proteomes" id="UP000492821">
    <property type="component" value="Unassembled WGS sequence"/>
</dbReference>
<evidence type="ECO:0000256" key="3">
    <source>
        <dbReference type="ARBA" id="ARBA00023128"/>
    </source>
</evidence>
<name>A0A7E4VMJ4_PANRE</name>
<accession>A0A7E4VMJ4</accession>
<dbReference type="NCBIfam" id="TIGR03317">
    <property type="entry name" value="ygfZ_signature"/>
    <property type="match status" value="1"/>
</dbReference>
<dbReference type="Pfam" id="PF25455">
    <property type="entry name" value="Beta-barrel_CAF17_C"/>
    <property type="match status" value="1"/>
</dbReference>
<comment type="subcellular location">
    <subcellularLocation>
        <location evidence="1">Mitochondrion</location>
    </subcellularLocation>
</comment>
<feature type="domain" description="CAF17 C-terminal" evidence="5">
    <location>
        <begin position="198"/>
        <end position="269"/>
    </location>
</feature>
<dbReference type="SUPFAM" id="SSF103025">
    <property type="entry name" value="Folate-binding domain"/>
    <property type="match status" value="1"/>
</dbReference>
<evidence type="ECO:0000313" key="6">
    <source>
        <dbReference type="Proteomes" id="UP000492821"/>
    </source>
</evidence>
<feature type="domain" description="GCVT N-terminal" evidence="4">
    <location>
        <begin position="12"/>
        <end position="77"/>
    </location>
</feature>
<keyword evidence="6" id="KW-1185">Reference proteome</keyword>
<evidence type="ECO:0000259" key="5">
    <source>
        <dbReference type="Pfam" id="PF25455"/>
    </source>
</evidence>
<dbReference type="InterPro" id="IPR017703">
    <property type="entry name" value="YgfZ/GCV_T_CS"/>
</dbReference>